<reference evidence="1 2" key="1">
    <citation type="journal article" date="2017" name="Nat. Microbiol.">
        <title>Natural product diversity associated with the nematode symbionts Photorhabdus and Xenorhabdus.</title>
        <authorList>
            <person name="Tobias N.J."/>
            <person name="Wolff H."/>
            <person name="Djahanschiri B."/>
            <person name="Grundmann F."/>
            <person name="Kronenwerth M."/>
            <person name="Shi Y.M."/>
            <person name="Simonyi S."/>
            <person name="Grun P."/>
            <person name="Shapiro-Ilan D."/>
            <person name="Pidot S.J."/>
            <person name="Stinear T.P."/>
            <person name="Ebersberger I."/>
            <person name="Bode H.B."/>
        </authorList>
    </citation>
    <scope>NUCLEOTIDE SEQUENCE [LARGE SCALE GENOMIC DNA]</scope>
    <source>
        <strain evidence="1 2">DSM 22670</strain>
    </source>
</reference>
<evidence type="ECO:0000313" key="2">
    <source>
        <dbReference type="Proteomes" id="UP000222168"/>
    </source>
</evidence>
<comment type="caution">
    <text evidence="1">The sequence shown here is derived from an EMBL/GenBank/DDBJ whole genome shotgun (WGS) entry which is preliminary data.</text>
</comment>
<dbReference type="EMBL" id="NJAK01000001">
    <property type="protein sequence ID" value="PHM63002.1"/>
    <property type="molecule type" value="Genomic_DNA"/>
</dbReference>
<keyword evidence="2" id="KW-1185">Reference proteome</keyword>
<name>A0A2D0KHY2_9GAMM</name>
<protein>
    <submittedName>
        <fullName evidence="1">Transposase</fullName>
    </submittedName>
</protein>
<dbReference type="Proteomes" id="UP000222168">
    <property type="component" value="Unassembled WGS sequence"/>
</dbReference>
<dbReference type="AlphaFoldDB" id="A0A2D0KHY2"/>
<proteinExistence type="predicted"/>
<accession>A0A2D0KHY2</accession>
<organism evidence="1 2">
    <name type="scientific">Xenorhabdus ishibashii</name>
    <dbReference type="NCBI Taxonomy" id="1034471"/>
    <lineage>
        <taxon>Bacteria</taxon>
        <taxon>Pseudomonadati</taxon>
        <taxon>Pseudomonadota</taxon>
        <taxon>Gammaproteobacteria</taxon>
        <taxon>Enterobacterales</taxon>
        <taxon>Morganellaceae</taxon>
        <taxon>Xenorhabdus</taxon>
    </lineage>
</organism>
<evidence type="ECO:0000313" key="1">
    <source>
        <dbReference type="EMBL" id="PHM63002.1"/>
    </source>
</evidence>
<sequence length="156" mass="18556">MSNLEELYCCIDDFCQKFMPLWHQLLIENELRKRHREASLSLSSISEVMMILILFHMRHYRDFKTFYNKHVKQYLTDIPPELISYTRMLTLEKRALIPFLTIKRVSIFILTVQVESCLPRSIPISAVLFMMMASSKRKTHCQFTAIGWEKSSHYTS</sequence>
<gene>
    <name evidence="1" type="ORF">Xish_02229</name>
</gene>